<name>A0ABW8UVX5_9RHOB</name>
<comment type="subunit">
    <text evidence="1">Component of the lipopolysaccharide transport and assembly complex.</text>
</comment>
<dbReference type="PANTHER" id="PTHR30189:SF1">
    <property type="entry name" value="LPS-ASSEMBLY PROTEIN LPTD"/>
    <property type="match status" value="1"/>
</dbReference>
<protein>
    <recommendedName>
        <fullName evidence="1">LPS-assembly protein LptD</fullName>
    </recommendedName>
</protein>
<dbReference type="RefSeq" id="WP_407593145.1">
    <property type="nucleotide sequence ID" value="NZ_JBHDIY010000002.1"/>
</dbReference>
<dbReference type="InterPro" id="IPR018247">
    <property type="entry name" value="EF_Hand_1_Ca_BS"/>
</dbReference>
<dbReference type="Proteomes" id="UP001627408">
    <property type="component" value="Unassembled WGS sequence"/>
</dbReference>
<keyword evidence="1" id="KW-0998">Cell outer membrane</keyword>
<comment type="subcellular location">
    <subcellularLocation>
        <location evidence="1">Cell outer membrane</location>
    </subcellularLocation>
</comment>
<evidence type="ECO:0000259" key="2">
    <source>
        <dbReference type="Pfam" id="PF04453"/>
    </source>
</evidence>
<dbReference type="InterPro" id="IPR050218">
    <property type="entry name" value="LptD"/>
</dbReference>
<evidence type="ECO:0000313" key="4">
    <source>
        <dbReference type="Proteomes" id="UP001627408"/>
    </source>
</evidence>
<accession>A0ABW8UVX5</accession>
<evidence type="ECO:0000256" key="1">
    <source>
        <dbReference type="HAMAP-Rule" id="MF_01411"/>
    </source>
</evidence>
<sequence>MLHGGAGPGHSPNAPAVLVADDIQITQDRRLIATGNVEAFQGQTRLTAQAITYDPDTGSLTLTGPITLDDGDGVRILADQAELSRDMQNGLLLGARLVLNEQLQLAAVQLNRVNGRYTQLYKTVVTSCTICADDPRPPLWQIRAKRVVHDQAAQQLYFDEAQLRIRNVPILYLPRLRLPDPTQKRATGFLIPEIRSDLRLGTGIKVPYFIRLNERRDLTLTPYLSNNTRTLEFRYREAFRRGRIAIEGAVSDDDLQPDDSRGYLFAAGRFDLNRDFRLQFDIEAVSDDAYLADYDYFGRDRLDSQIQISRARRDEFIRLSYINFKSLRDDEDDDVLPSDVVEALYERRFFPRAFGGEIRLSSEAHAHQRTSNLDFDANMDGVVDGRDVLRFNVEAEWLRTFQLGGLQAQTRLGIVGGAYQITDDATSPDNDSELSPTAALVLRYPLVKRGAGKTRHVLEPIVQLAWIGGDGLSVPNEESTRVEFDEGNLLSLSRFPSLDRRERGWSAAIGATWSRIDPDGWSFSVTGAQILRQDAQPDLPVSSGLSGTNSDFLLAGQMRLAGGLAVSGRTLFDERFDVTKAELRGDWSNNRLDVGGSYIWIDEDPAIDQFAPIGEITFDGAYRIDRFWTASLDMRYDIEEGRAATAAAGLTYENECVRVGVSVNRSFADSTTIEPSTSLGLTVSLRGFSANTGERIEVRSCGKQAK</sequence>
<evidence type="ECO:0000313" key="3">
    <source>
        <dbReference type="EMBL" id="MFL4471308.1"/>
    </source>
</evidence>
<keyword evidence="4" id="KW-1185">Reference proteome</keyword>
<reference evidence="3 4" key="1">
    <citation type="submission" date="2024-08" db="EMBL/GenBank/DDBJ databases">
        <title>Tateyamaria sp. nov., isolated from marine algae.</title>
        <authorList>
            <person name="Choi B.J."/>
            <person name="Kim J.M."/>
            <person name="Lee J.K."/>
            <person name="Choi D.G."/>
            <person name="Bayburt H."/>
            <person name="Baek J.H."/>
            <person name="Han D.M."/>
            <person name="Jeon C.O."/>
        </authorList>
    </citation>
    <scope>NUCLEOTIDE SEQUENCE [LARGE SCALE GENOMIC DNA]</scope>
    <source>
        <strain evidence="3 4">KMU-156</strain>
    </source>
</reference>
<comment type="similarity">
    <text evidence="1">Belongs to the LptD family.</text>
</comment>
<keyword evidence="1" id="KW-0472">Membrane</keyword>
<dbReference type="EMBL" id="JBHDIY010000002">
    <property type="protein sequence ID" value="MFL4471308.1"/>
    <property type="molecule type" value="Genomic_DNA"/>
</dbReference>
<dbReference type="HAMAP" id="MF_01411">
    <property type="entry name" value="LPS_assembly_LptD"/>
    <property type="match status" value="1"/>
</dbReference>
<comment type="caution">
    <text evidence="1">Lacks conserved residue(s) required for the propagation of feature annotation.</text>
</comment>
<comment type="caution">
    <text evidence="3">The sequence shown here is derived from an EMBL/GenBank/DDBJ whole genome shotgun (WGS) entry which is preliminary data.</text>
</comment>
<dbReference type="Pfam" id="PF04453">
    <property type="entry name" value="LptD"/>
    <property type="match status" value="1"/>
</dbReference>
<dbReference type="InterPro" id="IPR020889">
    <property type="entry name" value="LipoPS_assembly_LptD"/>
</dbReference>
<dbReference type="PANTHER" id="PTHR30189">
    <property type="entry name" value="LPS-ASSEMBLY PROTEIN"/>
    <property type="match status" value="1"/>
</dbReference>
<comment type="function">
    <text evidence="1">Involved in the assembly of lipopolysaccharide (LPS) at the surface of the outer membrane.</text>
</comment>
<gene>
    <name evidence="1" type="primary">lptD</name>
    <name evidence="3" type="ORF">ACERZ8_16010</name>
</gene>
<keyword evidence="1" id="KW-0732">Signal</keyword>
<dbReference type="PROSITE" id="PS00018">
    <property type="entry name" value="EF_HAND_1"/>
    <property type="match status" value="1"/>
</dbReference>
<organism evidence="3 4">
    <name type="scientific">Tateyamaria armeniaca</name>
    <dbReference type="NCBI Taxonomy" id="2518930"/>
    <lineage>
        <taxon>Bacteria</taxon>
        <taxon>Pseudomonadati</taxon>
        <taxon>Pseudomonadota</taxon>
        <taxon>Alphaproteobacteria</taxon>
        <taxon>Rhodobacterales</taxon>
        <taxon>Roseobacteraceae</taxon>
        <taxon>Tateyamaria</taxon>
    </lineage>
</organism>
<dbReference type="InterPro" id="IPR007543">
    <property type="entry name" value="LptD_C"/>
</dbReference>
<feature type="domain" description="LptD C-terminal" evidence="2">
    <location>
        <begin position="260"/>
        <end position="628"/>
    </location>
</feature>
<proteinExistence type="inferred from homology"/>